<dbReference type="PANTHER" id="PTHR45527:SF10">
    <property type="entry name" value="PYOCHELIN SYNTHASE PCHF"/>
    <property type="match status" value="1"/>
</dbReference>
<keyword evidence="10" id="KW-1185">Reference proteome</keyword>
<dbReference type="InterPro" id="IPR020845">
    <property type="entry name" value="AMP-binding_CS"/>
</dbReference>
<feature type="domain" description="Carrier" evidence="8">
    <location>
        <begin position="1454"/>
        <end position="1529"/>
    </location>
</feature>
<comment type="cofactor">
    <cofactor evidence="1">
        <name>pantetheine 4'-phosphate</name>
        <dbReference type="ChEBI" id="CHEBI:47942"/>
    </cofactor>
</comment>
<comment type="pathway">
    <text evidence="2">Siderophore biosynthesis.</text>
</comment>
<keyword evidence="4" id="KW-0596">Phosphopantetheine</keyword>
<dbReference type="Pfam" id="PF00501">
    <property type="entry name" value="AMP-binding"/>
    <property type="match status" value="2"/>
</dbReference>
<keyword evidence="7" id="KW-0045">Antibiotic biosynthesis</keyword>
<dbReference type="InterPro" id="IPR045851">
    <property type="entry name" value="AMP-bd_C_sf"/>
</dbReference>
<dbReference type="FunFam" id="3.30.559.30:FF:000006">
    <property type="entry name" value="Yersiniabactin polyketide/non-ribosomal peptide synthetase"/>
    <property type="match status" value="1"/>
</dbReference>
<dbReference type="PROSITE" id="PS50075">
    <property type="entry name" value="CARRIER"/>
    <property type="match status" value="2"/>
</dbReference>
<gene>
    <name evidence="9" type="ORF">RIL183_04761</name>
</gene>
<dbReference type="Pfam" id="PF08242">
    <property type="entry name" value="Methyltransf_12"/>
    <property type="match status" value="1"/>
</dbReference>
<dbReference type="Gene3D" id="2.30.38.10">
    <property type="entry name" value="Luciferase, Domain 3"/>
    <property type="match status" value="1"/>
</dbReference>
<dbReference type="RefSeq" id="WP_082424498.1">
    <property type="nucleotide sequence ID" value="NZ_CVRS01000080.1"/>
</dbReference>
<dbReference type="PROSITE" id="PS00455">
    <property type="entry name" value="AMP_BINDING"/>
    <property type="match status" value="2"/>
</dbReference>
<dbReference type="GO" id="GO:0008610">
    <property type="term" value="P:lipid biosynthetic process"/>
    <property type="evidence" value="ECO:0007669"/>
    <property type="project" value="UniProtKB-ARBA"/>
</dbReference>
<dbReference type="SUPFAM" id="SSF53335">
    <property type="entry name" value="S-adenosyl-L-methionine-dependent methyltransferases"/>
    <property type="match status" value="1"/>
</dbReference>
<dbReference type="PROSITE" id="PS00012">
    <property type="entry name" value="PHOSPHOPANTETHEINE"/>
    <property type="match status" value="1"/>
</dbReference>
<dbReference type="InterPro" id="IPR042099">
    <property type="entry name" value="ANL_N_sf"/>
</dbReference>
<dbReference type="InterPro" id="IPR057737">
    <property type="entry name" value="Condensation_MtbB-like"/>
</dbReference>
<dbReference type="InterPro" id="IPR025110">
    <property type="entry name" value="AMP-bd_C"/>
</dbReference>
<dbReference type="InterPro" id="IPR006162">
    <property type="entry name" value="Ppantetheine_attach_site"/>
</dbReference>
<dbReference type="SUPFAM" id="SSF56801">
    <property type="entry name" value="Acetyl-CoA synthetase-like"/>
    <property type="match status" value="2"/>
</dbReference>
<dbReference type="Gene3D" id="3.40.50.980">
    <property type="match status" value="2"/>
</dbReference>
<reference evidence="10" key="1">
    <citation type="submission" date="2015-05" db="EMBL/GenBank/DDBJ databases">
        <authorList>
            <consortium name="Pathogen Informatics"/>
        </authorList>
    </citation>
    <scope>NUCLEOTIDE SEQUENCE [LARGE SCALE GENOMIC DNA]</scope>
    <source>
        <strain evidence="10">L1-83</strain>
    </source>
</reference>
<dbReference type="InterPro" id="IPR036736">
    <property type="entry name" value="ACP-like_sf"/>
</dbReference>
<dbReference type="InterPro" id="IPR010071">
    <property type="entry name" value="AA_adenyl_dom"/>
</dbReference>
<evidence type="ECO:0000256" key="4">
    <source>
        <dbReference type="ARBA" id="ARBA00022450"/>
    </source>
</evidence>
<dbReference type="InterPro" id="IPR001242">
    <property type="entry name" value="Condensation_dom"/>
</dbReference>
<dbReference type="FunFam" id="3.30.300.30:FF:000015">
    <property type="entry name" value="Nonribosomal peptide synthase SidD"/>
    <property type="match status" value="1"/>
</dbReference>
<dbReference type="SUPFAM" id="SSF52777">
    <property type="entry name" value="CoA-dependent acyltransferases"/>
    <property type="match status" value="4"/>
</dbReference>
<dbReference type="CDD" id="cd19535">
    <property type="entry name" value="Cyc_NRPS"/>
    <property type="match status" value="2"/>
</dbReference>
<dbReference type="FunFam" id="3.40.50.980:FF:000001">
    <property type="entry name" value="Non-ribosomal peptide synthetase"/>
    <property type="match status" value="1"/>
</dbReference>
<dbReference type="FunFam" id="3.30.559.10:FF:000023">
    <property type="entry name" value="Non-ribosomal peptide synthetase"/>
    <property type="match status" value="2"/>
</dbReference>
<dbReference type="PANTHER" id="PTHR45527">
    <property type="entry name" value="NONRIBOSOMAL PEPTIDE SYNTHETASE"/>
    <property type="match status" value="1"/>
</dbReference>
<dbReference type="Gene3D" id="3.40.50.150">
    <property type="entry name" value="Vaccinia Virus protein VP39"/>
    <property type="match status" value="1"/>
</dbReference>
<dbReference type="GO" id="GO:0031177">
    <property type="term" value="F:phosphopantetheine binding"/>
    <property type="evidence" value="ECO:0007669"/>
    <property type="project" value="TreeGrafter"/>
</dbReference>
<evidence type="ECO:0000256" key="6">
    <source>
        <dbReference type="ARBA" id="ARBA00022598"/>
    </source>
</evidence>
<organism evidence="9 10">
    <name type="scientific">Roseburia inulinivorans</name>
    <dbReference type="NCBI Taxonomy" id="360807"/>
    <lineage>
        <taxon>Bacteria</taxon>
        <taxon>Bacillati</taxon>
        <taxon>Bacillota</taxon>
        <taxon>Clostridia</taxon>
        <taxon>Lachnospirales</taxon>
        <taxon>Lachnospiraceae</taxon>
        <taxon>Roseburia</taxon>
    </lineage>
</organism>
<evidence type="ECO:0000313" key="10">
    <source>
        <dbReference type="Proteomes" id="UP000049828"/>
    </source>
</evidence>
<sequence>MMNNEATHVKTQEDYSKFSSIVNEFLQEQMNEDFMEKNLLEAGVTSLQMMRISNALRKHGYKISFAKMISDPYVKHWWDNADINVKRKSVPPLETSNNSPKQFPLTDVQYAYWVGRKEGQVLGGNACHAYFEFDPDTVNLERLQEAWEELQARHPMLRAKFNNNGTQEIMEKPYSAKLQIYDFRKSDDFEHDLLAVREKLSHRKLDIANGQVAELGISLLPEDKLRMHFDIDLLVADMQSLQIIFRDLAAIYNSEYRPAIPENWDFDIYLENEKNNKINDYRKAEKYWKSEIESLPLGPALTLRTQPETIAAPKFSRRKYLLEHKKWEKLKSLAAQYCTTPAMVLLTLYAAVLDRWSTNQSFLINMPLFDRNTEIENIDNVIADFTNVLLFHADCKENCTFYEQLQKVQNQFRESVDNSEYSGVQVVRELSKLHPGEKCIAPVVFSCNYGTPFVDDKFEKTFGSLNYMVSQTPQVWIDFQIFEINNGLNLSWDAVDELFPDGMLDKMFAAFVAMLNELVSVKDWNKYVELLPDLAQERGIDNITEYYGNGQLLHSAFFVNAVKKKNQIAIIDENDGRNYTYEEVANKAKRVSSYLKEQGVAPGDLLAVSLSRGINQIISILGILAAGAGYIPINVNQPLSRRERIYSKSDIKFAITDTRLKKELEWPETVTVLDVMEADAYEPLNTIENYPDSNTAYVIFTSGSTGEPKGVEIAHFAAVNTIETINKQYRVSADDKIIAVSSYDFDLSVYDIFEILSAGGTLILIKDSNSRDAEVWLDIAERHSVTLWNSVPTLLNMLLIVAEGKGKEIPSLRLAMLSGDWIGMDIPERLNHVAKNSHLLSMGGATEASIWSNFFDVELPVPEEWSSIPYGKPLKNQYYRVVDSKGRDCPTWVPGELWIGGTGVAKGYIGDSEITDKSFVNWNENRWYKTGDLGRYWADGNIEFLGRKDFQVKIRGHRIELGEIEAAMNKYPGVKKSVAAAVGDVQGNKYLAGYIIPENGYPESLFDVNKVSDTDLMYKWDRLWADLKEGVAEVTAENNVQEYLTLANCLDEVSREYMYSLMRTLGIWVEPGTKYKLSALLMSAGIDLSYQELIQQWVNELVKIGRILAEEDYFVNCSSPKEMDRVAFIEKYPEWKHEIDDALKYLEQFKKYCHAIMTGNMDTPQLLAKEDYISPDAYMATLPGAIECKRTIKNILSFQKKEGTAGQTVRIMELGARNLGLTSELLDCMDGIEYEYVCTDASSYYLNQAKEKFKNNSRVHYENLDINSAPNTQGLAMHYFDVVLAVSTLHRCRDIKASLKYAGEYLLAGGLLILLETTENTILQHVSTGILEKGFSTVTDERKGTGKPLLTKDQWSDAVLKCGFAKVNTAPNDQLDLPIYNQGVIVALAQPETYAFNSTKLKAYLENMIPSYMIPTAFMEIDKFPLSANGKVDRKALPVPVGETRENAKDQFQEPETAVEKELAAIWKTVLHTENISRNDNYFELGGDSLLATQLNAEINKKFNINLSLEKIFSNPIFAEQAISIASMLEDCEVKNMNAEKLEMVSPKPKEWGEPFPLTDVQQSYWLGRNGGFALGDVSTHCYFEMDCGGLDTDLAEEKWRRLILRHGMMRAVFLNDGQNQKILSNVPEYEIKVYDLASQEETVDEKLESIRKEMAYQIFDTSKWPLFDVRFSKLPGGNVRLHISFDNIIFDGWSMFLILREWKMLYDNPEKEVEPLDLSFRDYVLAYEDIKKTEFYKRDEEYWQKRLPDIFPAPELPVIKENGNTAVQKFIRYESKLTGSQWSAIKNMASQNGLTASGVLMTAYAEVLGRWSKSQKFTINLTRFNRLPIHNQIMDVVGDFTSLTLLSIDNTAGKSFLERCKNLQQQLWSDLAHPYYSGVELEREISKKQEIRNAAIMPIVFTSGLGIKQGGSNEQEEYFGEMVYGLSQTPQVWIDHQVTEQNECLVLTWDAVQDIFPAGVLDEMFAAYISLLEVLSTEQEAWNRESNSLVQIPNMENRELANSVNGKIPDETLISLVEKSMKENPERIAIINNERKLSYGELERYSTGIGHILQRENVERNSLVAIVMEKGWEQIVAAISILKAGAAYLPIDPSFPEERVHLLLKNASVKVVLTQEKVNREVNWPEDTTIICVDGVDVESIDTTDFESIATGNDLAYVIYTSGSTGMPKGVMIEHRAAVNTIIDVNERFAVGKDDKCIALSNLNFDLSVYDIFGLLIAGGTVVIPDAKQVKEPQHWLEIMQENKITVWNSVPAFMQMFMEFLSTKPDTKLPLRVVIMSGDWIPMELPEMIKMHSESVRMISMGGATEASIWSNYYEVESVKDGWTSIPYGKPLTNQKFYVLDQEMNDCPNWVAGRLFIAGEGLARGYWKDRKRTEERFINHPVTHERLYYTGDLGRYWPDGNIEFLGREDTQVKVRGHRIELGEAENVLLTHELIKSAVVVVEEDKSGLAAAVVLNEDSDCCDNKNVEKILHEYLGKKLPEYMVPGKILVMEQLPLSVNGKVDRKALRKILGGYQGQISEEKKKEAPQGELEVKIAAIWERVLGTKEISRDDDFFMCGGDSLKAVKIISELNATEGLPNDLAIQTLFALPTVALLAEQIEKLVSLLDVEENTEYEEGVL</sequence>
<name>A0A0M6WS87_9FIRM</name>
<dbReference type="Pfam" id="PF13193">
    <property type="entry name" value="AMP-binding_C"/>
    <property type="match status" value="1"/>
</dbReference>
<evidence type="ECO:0000313" key="9">
    <source>
        <dbReference type="EMBL" id="CRL40028.1"/>
    </source>
</evidence>
<dbReference type="Gene3D" id="3.30.300.30">
    <property type="match status" value="2"/>
</dbReference>
<dbReference type="Gene3D" id="3.30.559.30">
    <property type="entry name" value="Nonribosomal peptide synthetase, condensation domain"/>
    <property type="match status" value="2"/>
</dbReference>
<dbReference type="InterPro" id="IPR000873">
    <property type="entry name" value="AMP-dep_synth/lig_dom"/>
</dbReference>
<dbReference type="InterPro" id="IPR009081">
    <property type="entry name" value="PP-bd_ACP"/>
</dbReference>
<comment type="similarity">
    <text evidence="3">Belongs to the ATP-dependent AMP-binding enzyme family.</text>
</comment>
<dbReference type="OrthoDB" id="9778383at2"/>
<evidence type="ECO:0000256" key="5">
    <source>
        <dbReference type="ARBA" id="ARBA00022553"/>
    </source>
</evidence>
<protein>
    <recommendedName>
        <fullName evidence="8">Carrier domain-containing protein</fullName>
    </recommendedName>
</protein>
<dbReference type="InterPro" id="IPR023213">
    <property type="entry name" value="CAT-like_dom_sf"/>
</dbReference>
<evidence type="ECO:0000256" key="2">
    <source>
        <dbReference type="ARBA" id="ARBA00004924"/>
    </source>
</evidence>
<evidence type="ECO:0000259" key="8">
    <source>
        <dbReference type="PROSITE" id="PS50075"/>
    </source>
</evidence>
<dbReference type="GO" id="GO:0009403">
    <property type="term" value="P:toxin biosynthetic process"/>
    <property type="evidence" value="ECO:0007669"/>
    <property type="project" value="UniProtKB-ARBA"/>
</dbReference>
<dbReference type="GO" id="GO:0016874">
    <property type="term" value="F:ligase activity"/>
    <property type="evidence" value="ECO:0007669"/>
    <property type="project" value="UniProtKB-KW"/>
</dbReference>
<dbReference type="FunFam" id="3.40.50.12780:FF:000012">
    <property type="entry name" value="Non-ribosomal peptide synthetase"/>
    <property type="match status" value="2"/>
</dbReference>
<dbReference type="Gene3D" id="1.10.1200.10">
    <property type="entry name" value="ACP-like"/>
    <property type="match status" value="3"/>
</dbReference>
<dbReference type="Gene3D" id="3.30.559.10">
    <property type="entry name" value="Chloramphenicol acetyltransferase-like domain"/>
    <property type="match status" value="2"/>
</dbReference>
<accession>A0A0M6WS87</accession>
<proteinExistence type="inferred from homology"/>
<dbReference type="NCBIfam" id="NF003417">
    <property type="entry name" value="PRK04813.1"/>
    <property type="match status" value="3"/>
</dbReference>
<dbReference type="GO" id="GO:0043041">
    <property type="term" value="P:amino acid activation for nonribosomal peptide biosynthetic process"/>
    <property type="evidence" value="ECO:0007669"/>
    <property type="project" value="TreeGrafter"/>
</dbReference>
<dbReference type="InterPro" id="IPR029063">
    <property type="entry name" value="SAM-dependent_MTases_sf"/>
</dbReference>
<dbReference type="EMBL" id="CVRS01000080">
    <property type="protein sequence ID" value="CRL40028.1"/>
    <property type="molecule type" value="Genomic_DNA"/>
</dbReference>
<dbReference type="GO" id="GO:0017000">
    <property type="term" value="P:antibiotic biosynthetic process"/>
    <property type="evidence" value="ECO:0007669"/>
    <property type="project" value="UniProtKB-KW"/>
</dbReference>
<dbReference type="Proteomes" id="UP000049828">
    <property type="component" value="Unassembled WGS sequence"/>
</dbReference>
<dbReference type="Gene3D" id="3.40.50.12780">
    <property type="entry name" value="N-terminal domain of ligase-like"/>
    <property type="match status" value="1"/>
</dbReference>
<dbReference type="InterPro" id="IPR013217">
    <property type="entry name" value="Methyltransf_12"/>
</dbReference>
<keyword evidence="5" id="KW-0597">Phosphoprotein</keyword>
<dbReference type="FunFam" id="1.10.1200.10:FF:000005">
    <property type="entry name" value="Nonribosomal peptide synthetase 1"/>
    <property type="match status" value="1"/>
</dbReference>
<dbReference type="CDD" id="cd12114">
    <property type="entry name" value="A_NRPS_TlmIV_like"/>
    <property type="match status" value="2"/>
</dbReference>
<dbReference type="Pfam" id="PF00668">
    <property type="entry name" value="Condensation"/>
    <property type="match status" value="2"/>
</dbReference>
<dbReference type="GO" id="GO:0005737">
    <property type="term" value="C:cytoplasm"/>
    <property type="evidence" value="ECO:0007669"/>
    <property type="project" value="TreeGrafter"/>
</dbReference>
<evidence type="ECO:0000256" key="3">
    <source>
        <dbReference type="ARBA" id="ARBA00006432"/>
    </source>
</evidence>
<keyword evidence="6" id="KW-0436">Ligase</keyword>
<feature type="domain" description="Carrier" evidence="8">
    <location>
        <begin position="2527"/>
        <end position="2604"/>
    </location>
</feature>
<dbReference type="NCBIfam" id="TIGR01733">
    <property type="entry name" value="AA-adenyl-dom"/>
    <property type="match status" value="2"/>
</dbReference>
<dbReference type="Pfam" id="PF00550">
    <property type="entry name" value="PP-binding"/>
    <property type="match status" value="2"/>
</dbReference>
<dbReference type="SUPFAM" id="SSF47336">
    <property type="entry name" value="ACP-like"/>
    <property type="match status" value="2"/>
</dbReference>
<evidence type="ECO:0000256" key="1">
    <source>
        <dbReference type="ARBA" id="ARBA00001957"/>
    </source>
</evidence>
<evidence type="ECO:0000256" key="7">
    <source>
        <dbReference type="ARBA" id="ARBA00023194"/>
    </source>
</evidence>